<feature type="signal peptide" evidence="2">
    <location>
        <begin position="1"/>
        <end position="19"/>
    </location>
</feature>
<feature type="compositionally biased region" description="Basic residues" evidence="1">
    <location>
        <begin position="404"/>
        <end position="433"/>
    </location>
</feature>
<protein>
    <submittedName>
        <fullName evidence="3">Uncharacterized protein</fullName>
    </submittedName>
</protein>
<name>K1QWX6_MAGGI</name>
<dbReference type="AlphaFoldDB" id="K1QWX6"/>
<evidence type="ECO:0000313" key="3">
    <source>
        <dbReference type="EMBL" id="EKC38163.1"/>
    </source>
</evidence>
<dbReference type="InParanoid" id="K1QWX6"/>
<organism evidence="3">
    <name type="scientific">Magallana gigas</name>
    <name type="common">Pacific oyster</name>
    <name type="synonym">Crassostrea gigas</name>
    <dbReference type="NCBI Taxonomy" id="29159"/>
    <lineage>
        <taxon>Eukaryota</taxon>
        <taxon>Metazoa</taxon>
        <taxon>Spiralia</taxon>
        <taxon>Lophotrochozoa</taxon>
        <taxon>Mollusca</taxon>
        <taxon>Bivalvia</taxon>
        <taxon>Autobranchia</taxon>
        <taxon>Pteriomorphia</taxon>
        <taxon>Ostreida</taxon>
        <taxon>Ostreoidea</taxon>
        <taxon>Ostreidae</taxon>
        <taxon>Magallana</taxon>
    </lineage>
</organism>
<dbReference type="Gene3D" id="2.60.120.260">
    <property type="entry name" value="Galactose-binding domain-like"/>
    <property type="match status" value="2"/>
</dbReference>
<dbReference type="KEGG" id="crg:105320909"/>
<feature type="region of interest" description="Disordered" evidence="1">
    <location>
        <begin position="309"/>
        <end position="450"/>
    </location>
</feature>
<dbReference type="InterPro" id="IPR000421">
    <property type="entry name" value="FA58C"/>
</dbReference>
<accession>K1QWX6</accession>
<proteinExistence type="predicted"/>
<feature type="compositionally biased region" description="Basic residues" evidence="1">
    <location>
        <begin position="219"/>
        <end position="236"/>
    </location>
</feature>
<dbReference type="PROSITE" id="PS50022">
    <property type="entry name" value="FA58C_3"/>
    <property type="match status" value="1"/>
</dbReference>
<reference evidence="3" key="1">
    <citation type="journal article" date="2012" name="Nature">
        <title>The oyster genome reveals stress adaptation and complexity of shell formation.</title>
        <authorList>
            <person name="Zhang G."/>
            <person name="Fang X."/>
            <person name="Guo X."/>
            <person name="Li L."/>
            <person name="Luo R."/>
            <person name="Xu F."/>
            <person name="Yang P."/>
            <person name="Zhang L."/>
            <person name="Wang X."/>
            <person name="Qi H."/>
            <person name="Xiong Z."/>
            <person name="Que H."/>
            <person name="Xie Y."/>
            <person name="Holland P.W."/>
            <person name="Paps J."/>
            <person name="Zhu Y."/>
            <person name="Wu F."/>
            <person name="Chen Y."/>
            <person name="Wang J."/>
            <person name="Peng C."/>
            <person name="Meng J."/>
            <person name="Yang L."/>
            <person name="Liu J."/>
            <person name="Wen B."/>
            <person name="Zhang N."/>
            <person name="Huang Z."/>
            <person name="Zhu Q."/>
            <person name="Feng Y."/>
            <person name="Mount A."/>
            <person name="Hedgecock D."/>
            <person name="Xu Z."/>
            <person name="Liu Y."/>
            <person name="Domazet-Loso T."/>
            <person name="Du Y."/>
            <person name="Sun X."/>
            <person name="Zhang S."/>
            <person name="Liu B."/>
            <person name="Cheng P."/>
            <person name="Jiang X."/>
            <person name="Li J."/>
            <person name="Fan D."/>
            <person name="Wang W."/>
            <person name="Fu W."/>
            <person name="Wang T."/>
            <person name="Wang B."/>
            <person name="Zhang J."/>
            <person name="Peng Z."/>
            <person name="Li Y."/>
            <person name="Li N."/>
            <person name="Wang J."/>
            <person name="Chen M."/>
            <person name="He Y."/>
            <person name="Tan F."/>
            <person name="Song X."/>
            <person name="Zheng Q."/>
            <person name="Huang R."/>
            <person name="Yang H."/>
            <person name="Du X."/>
            <person name="Chen L."/>
            <person name="Yang M."/>
            <person name="Gaffney P.M."/>
            <person name="Wang S."/>
            <person name="Luo L."/>
            <person name="She Z."/>
            <person name="Ming Y."/>
            <person name="Huang W."/>
            <person name="Zhang S."/>
            <person name="Huang B."/>
            <person name="Zhang Y."/>
            <person name="Qu T."/>
            <person name="Ni P."/>
            <person name="Miao G."/>
            <person name="Wang J."/>
            <person name="Wang Q."/>
            <person name="Steinberg C.E."/>
            <person name="Wang H."/>
            <person name="Li N."/>
            <person name="Qian L."/>
            <person name="Zhang G."/>
            <person name="Li Y."/>
            <person name="Yang H."/>
            <person name="Liu X."/>
            <person name="Wang J."/>
            <person name="Yin Y."/>
            <person name="Wang J."/>
        </authorList>
    </citation>
    <scope>NUCLEOTIDE SEQUENCE [LARGE SCALE GENOMIC DNA]</scope>
    <source>
        <strain evidence="3">05x7-T-G4-1.051#20</strain>
    </source>
</reference>
<feature type="compositionally biased region" description="Basic residues" evidence="1">
    <location>
        <begin position="482"/>
        <end position="494"/>
    </location>
</feature>
<feature type="region of interest" description="Disordered" evidence="1">
    <location>
        <begin position="210"/>
        <end position="282"/>
    </location>
</feature>
<evidence type="ECO:0000256" key="2">
    <source>
        <dbReference type="SAM" id="SignalP"/>
    </source>
</evidence>
<dbReference type="OrthoDB" id="6155303at2759"/>
<keyword evidence="2" id="KW-0732">Signal</keyword>
<feature type="compositionally biased region" description="Polar residues" evidence="1">
    <location>
        <begin position="512"/>
        <end position="522"/>
    </location>
</feature>
<feature type="compositionally biased region" description="Basic residues" evidence="1">
    <location>
        <begin position="244"/>
        <end position="273"/>
    </location>
</feature>
<evidence type="ECO:0000256" key="1">
    <source>
        <dbReference type="SAM" id="MobiDB-lite"/>
    </source>
</evidence>
<dbReference type="HOGENOM" id="CLU_371834_0_0_1"/>
<dbReference type="InterPro" id="IPR008979">
    <property type="entry name" value="Galactose-bd-like_sf"/>
</dbReference>
<dbReference type="Pfam" id="PF00754">
    <property type="entry name" value="F5_F8_type_C"/>
    <property type="match status" value="1"/>
</dbReference>
<dbReference type="SUPFAM" id="SSF49785">
    <property type="entry name" value="Galactose-binding domain-like"/>
    <property type="match status" value="1"/>
</dbReference>
<dbReference type="EMBL" id="JH816073">
    <property type="protein sequence ID" value="EKC38163.1"/>
    <property type="molecule type" value="Genomic_DNA"/>
</dbReference>
<feature type="compositionally biased region" description="Polar residues" evidence="1">
    <location>
        <begin position="471"/>
        <end position="481"/>
    </location>
</feature>
<feature type="compositionally biased region" description="Basic residues" evidence="1">
    <location>
        <begin position="357"/>
        <end position="390"/>
    </location>
</feature>
<sequence>MHLLKVFLFIGLSYVATNGQNGPAPKGDACVRRITTQVSRYFWKLQSRRIDYRERNNRIFADIPFPQLTTVYGWTMTGKTGRISQAREDGRGIITEYMVQFLGSDGNWTFINNSKTGKEMFTNLGNIAIPDTATSVTLSNPVKTLVLRVIPELWDGVPFMRLSIQHCADTVMAEQRPILPVQIQHSSVKKNLEDQIKNRIKSKISKVMKKVKQMEQRIGHHKGHGVKDRKKAGKHKSSSERNRVNHRKNKSRRKHITQQNTRQKKPIIKTQHQKRSEVEKKSLDTYDIDGRFGRGDYFGDFGYKYRRGQRDALKRKNSKKKVVHQRKKSKSSGKKKQSRAQKHKTAQHKIKNESGKEKKKQSKAKNRKMAQKKSKVKKKLQPNTNKHRKTQQNSKTKGGQKTQQTRKSKTRNHTKSSGKKSHKLVKNKKRKQKTLQSAKAQRSRQQRIEAKTLSILTKNIKKTEKNLSTLKKQLHTVNQKTAKSKSLVKGKKSKGQVSHKGGTQARGRKPTNSKPVVQGQHSSKGKTPARKPYTPDITPSKNVKTKTESIAPAKTASSQKLVEMQRLEKENTALSESVYGSCRLRPVWRYNKAIFRPADTFSTLRDVRQAWRAMYGLGIQPYLFRIPERFQKFRNQKYYLEIEFRKITNVFGLKVAGSSSQLQWGAVTRFSLYHKRKDSEPWQGYVDRLNQPRVFDVGTREKGNAHAPSVFRLDVPVTAKAIRIYPEKWASAPIMMVDLITCETSYKH</sequence>
<gene>
    <name evidence="3" type="ORF">CGI_10020855</name>
</gene>
<feature type="compositionally biased region" description="Basic residues" evidence="1">
    <location>
        <begin position="315"/>
        <end position="349"/>
    </location>
</feature>
<feature type="chain" id="PRO_5043814259" evidence="2">
    <location>
        <begin position="20"/>
        <end position="748"/>
    </location>
</feature>
<feature type="compositionally biased region" description="Polar residues" evidence="1">
    <location>
        <begin position="391"/>
        <end position="403"/>
    </location>
</feature>
<feature type="region of interest" description="Disordered" evidence="1">
    <location>
        <begin position="471"/>
        <end position="557"/>
    </location>
</feature>